<keyword evidence="8" id="KW-1185">Reference proteome</keyword>
<accession>A0AAU9K543</accession>
<dbReference type="Proteomes" id="UP001162131">
    <property type="component" value="Unassembled WGS sequence"/>
</dbReference>
<dbReference type="EMBL" id="CAJZBQ010000047">
    <property type="protein sequence ID" value="CAG9329093.1"/>
    <property type="molecule type" value="Genomic_DNA"/>
</dbReference>
<dbReference type="GO" id="GO:0005685">
    <property type="term" value="C:U1 snRNP"/>
    <property type="evidence" value="ECO:0007669"/>
    <property type="project" value="TreeGrafter"/>
</dbReference>
<evidence type="ECO:0000256" key="2">
    <source>
        <dbReference type="ARBA" id="ARBA00022664"/>
    </source>
</evidence>
<sequence>MTGFLAADFAMNFQTQEREDENKLRQILLYNPYDFDIWLELIKQVEKYKSNEKSKSIYQEFLQEFPQYYPIWRKLADVYSSENNYEMVTCTYEEGLKYIPVSVDLWLHYCIWKTDHCTEEETRELFIKATNACGKVYTSNLLWDKYLDFEKNHKNYAAMETIFSNLLIFPTNKLYEYYTRFKNFIDAFGKNLPSLASQEDYEFAKKKRVEDIVIAYEKVVVENNKRKTFEQGIKRSNFSTKDLDNEQIHNWRRYLEFEENEGDDDRIRLLYERCIVAACYYSEFWIRYARYIEKVQGFEKARELYSRANTHFLSRRPDLFIAQGYFEELHKHIDEARKLYKHAYEDVTPGLLEGVYKHINLERRQRNFEEVDRLFKFAYSIALENGKSDSIVFVAGQYANFSQHQMNNLDKAIEIYSDAIKKAGDKKSIYYAYINALGCLTDLQDKKTKIRDVYELGLSFNSDLSPQEKLELWVSYIDFMRDSWENGNELKELEERFRLVFHHQAALTQKFKASAKIKRMRRVPIYEESEPNKRQHIG</sequence>
<dbReference type="Gene3D" id="1.25.40.10">
    <property type="entry name" value="Tetratricopeptide repeat domain"/>
    <property type="match status" value="2"/>
</dbReference>
<proteinExistence type="inferred from homology"/>
<keyword evidence="5" id="KW-0539">Nucleus</keyword>
<name>A0AAU9K543_9CILI</name>
<dbReference type="GO" id="GO:0030627">
    <property type="term" value="F:pre-mRNA 5'-splice site binding"/>
    <property type="evidence" value="ECO:0007669"/>
    <property type="project" value="TreeGrafter"/>
</dbReference>
<keyword evidence="4" id="KW-0508">mRNA splicing</keyword>
<dbReference type="PANTHER" id="PTHR17204">
    <property type="entry name" value="PRE-MRNA PROCESSING PROTEIN PRP39-RELATED"/>
    <property type="match status" value="1"/>
</dbReference>
<dbReference type="AlphaFoldDB" id="A0AAU9K543"/>
<evidence type="ECO:0000256" key="6">
    <source>
        <dbReference type="ARBA" id="ARBA00038019"/>
    </source>
</evidence>
<dbReference type="SUPFAM" id="SSF48452">
    <property type="entry name" value="TPR-like"/>
    <property type="match status" value="1"/>
</dbReference>
<dbReference type="GO" id="GO:0000395">
    <property type="term" value="P:mRNA 5'-splice site recognition"/>
    <property type="evidence" value="ECO:0007669"/>
    <property type="project" value="TreeGrafter"/>
</dbReference>
<evidence type="ECO:0000256" key="4">
    <source>
        <dbReference type="ARBA" id="ARBA00023187"/>
    </source>
</evidence>
<comment type="caution">
    <text evidence="7">The sequence shown here is derived from an EMBL/GenBank/DDBJ whole genome shotgun (WGS) entry which is preliminary data.</text>
</comment>
<evidence type="ECO:0000256" key="3">
    <source>
        <dbReference type="ARBA" id="ARBA00022737"/>
    </source>
</evidence>
<dbReference type="SMART" id="SM00386">
    <property type="entry name" value="HAT"/>
    <property type="match status" value="9"/>
</dbReference>
<dbReference type="GO" id="GO:0000243">
    <property type="term" value="C:commitment complex"/>
    <property type="evidence" value="ECO:0007669"/>
    <property type="project" value="TreeGrafter"/>
</dbReference>
<reference evidence="7" key="1">
    <citation type="submission" date="2021-09" db="EMBL/GenBank/DDBJ databases">
        <authorList>
            <consortium name="AG Swart"/>
            <person name="Singh M."/>
            <person name="Singh A."/>
            <person name="Seah K."/>
            <person name="Emmerich C."/>
        </authorList>
    </citation>
    <scope>NUCLEOTIDE SEQUENCE</scope>
    <source>
        <strain evidence="7">ATCC30299</strain>
    </source>
</reference>
<evidence type="ECO:0000256" key="5">
    <source>
        <dbReference type="ARBA" id="ARBA00023242"/>
    </source>
</evidence>
<evidence type="ECO:0000256" key="1">
    <source>
        <dbReference type="ARBA" id="ARBA00004123"/>
    </source>
</evidence>
<comment type="similarity">
    <text evidence="6">Belongs to the PRP39 family.</text>
</comment>
<comment type="subcellular location">
    <subcellularLocation>
        <location evidence="1">Nucleus</location>
    </subcellularLocation>
</comment>
<evidence type="ECO:0008006" key="9">
    <source>
        <dbReference type="Google" id="ProtNLM"/>
    </source>
</evidence>
<dbReference type="Pfam" id="PF23241">
    <property type="entry name" value="HAT_PRP39_C"/>
    <property type="match status" value="1"/>
</dbReference>
<dbReference type="InterPro" id="IPR011990">
    <property type="entry name" value="TPR-like_helical_dom_sf"/>
</dbReference>
<organism evidence="7 8">
    <name type="scientific">Blepharisma stoltei</name>
    <dbReference type="NCBI Taxonomy" id="1481888"/>
    <lineage>
        <taxon>Eukaryota</taxon>
        <taxon>Sar</taxon>
        <taxon>Alveolata</taxon>
        <taxon>Ciliophora</taxon>
        <taxon>Postciliodesmatophora</taxon>
        <taxon>Heterotrichea</taxon>
        <taxon>Heterotrichida</taxon>
        <taxon>Blepharismidae</taxon>
        <taxon>Blepharisma</taxon>
    </lineage>
</organism>
<dbReference type="GO" id="GO:0071004">
    <property type="term" value="C:U2-type prespliceosome"/>
    <property type="evidence" value="ECO:0007669"/>
    <property type="project" value="TreeGrafter"/>
</dbReference>
<dbReference type="Pfam" id="PF23240">
    <property type="entry name" value="HAT_PRP39_N"/>
    <property type="match status" value="1"/>
</dbReference>
<evidence type="ECO:0000313" key="7">
    <source>
        <dbReference type="EMBL" id="CAG9329093.1"/>
    </source>
</evidence>
<protein>
    <recommendedName>
        <fullName evidence="9">Pre-mRNA-processing factor 39</fullName>
    </recommendedName>
</protein>
<dbReference type="InterPro" id="IPR003107">
    <property type="entry name" value="HAT"/>
</dbReference>
<keyword evidence="3" id="KW-0677">Repeat</keyword>
<gene>
    <name evidence="7" type="ORF">BSTOLATCC_MIC47924</name>
</gene>
<keyword evidence="2" id="KW-0507">mRNA processing</keyword>
<dbReference type="InterPro" id="IPR059164">
    <property type="entry name" value="HAT_PRP39_C"/>
</dbReference>
<evidence type="ECO:0000313" key="8">
    <source>
        <dbReference type="Proteomes" id="UP001162131"/>
    </source>
</evidence>
<dbReference type="PANTHER" id="PTHR17204:SF5">
    <property type="entry name" value="PRE-MRNA-PROCESSING FACTOR 39"/>
    <property type="match status" value="1"/>
</dbReference>